<feature type="region of interest" description="Disordered" evidence="1">
    <location>
        <begin position="17"/>
        <end position="45"/>
    </location>
</feature>
<protein>
    <submittedName>
        <fullName evidence="2">Uncharacterized protein</fullName>
    </submittedName>
</protein>
<dbReference type="EMBL" id="AP028923">
    <property type="protein sequence ID" value="BET03146.1"/>
    <property type="molecule type" value="Genomic_DNA"/>
</dbReference>
<evidence type="ECO:0000313" key="3">
    <source>
        <dbReference type="Proteomes" id="UP001307889"/>
    </source>
</evidence>
<evidence type="ECO:0000256" key="1">
    <source>
        <dbReference type="SAM" id="MobiDB-lite"/>
    </source>
</evidence>
<evidence type="ECO:0000313" key="2">
    <source>
        <dbReference type="EMBL" id="BET03146.1"/>
    </source>
</evidence>
<feature type="compositionally biased region" description="Basic and acidic residues" evidence="1">
    <location>
        <begin position="31"/>
        <end position="40"/>
    </location>
</feature>
<gene>
    <name evidence="2" type="ORF">NTJ_15964</name>
</gene>
<name>A0ABN7BFJ7_9HEMI</name>
<dbReference type="Proteomes" id="UP001307889">
    <property type="component" value="Chromosome 15"/>
</dbReference>
<reference evidence="2 3" key="1">
    <citation type="submission" date="2023-09" db="EMBL/GenBank/DDBJ databases">
        <title>Nesidiocoris tenuis whole genome shotgun sequence.</title>
        <authorList>
            <person name="Shibata T."/>
            <person name="Shimoda M."/>
            <person name="Kobayashi T."/>
            <person name="Uehara T."/>
        </authorList>
    </citation>
    <scope>NUCLEOTIDE SEQUENCE [LARGE SCALE GENOMIC DNA]</scope>
    <source>
        <strain evidence="2 3">Japan</strain>
    </source>
</reference>
<accession>A0ABN7BFJ7</accession>
<proteinExistence type="predicted"/>
<sequence>MWKYCAPFTHRLLPVSARPNNRPSGTITPRTIERPAPAERKQRRARTSASCIRKSAASDFASLNPFVCLFVATFGNAFAAPLTNCQFTAFGPSCQVTFADADT</sequence>
<feature type="compositionally biased region" description="Polar residues" evidence="1">
    <location>
        <begin position="18"/>
        <end position="29"/>
    </location>
</feature>
<keyword evidence="3" id="KW-1185">Reference proteome</keyword>
<organism evidence="2 3">
    <name type="scientific">Nesidiocoris tenuis</name>
    <dbReference type="NCBI Taxonomy" id="355587"/>
    <lineage>
        <taxon>Eukaryota</taxon>
        <taxon>Metazoa</taxon>
        <taxon>Ecdysozoa</taxon>
        <taxon>Arthropoda</taxon>
        <taxon>Hexapoda</taxon>
        <taxon>Insecta</taxon>
        <taxon>Pterygota</taxon>
        <taxon>Neoptera</taxon>
        <taxon>Paraneoptera</taxon>
        <taxon>Hemiptera</taxon>
        <taxon>Heteroptera</taxon>
        <taxon>Panheteroptera</taxon>
        <taxon>Cimicomorpha</taxon>
        <taxon>Miridae</taxon>
        <taxon>Dicyphina</taxon>
        <taxon>Nesidiocoris</taxon>
    </lineage>
</organism>